<feature type="domain" description="Mandelate racemase/muconate lactonizing enzyme C-terminal" evidence="4">
    <location>
        <begin position="161"/>
        <end position="259"/>
    </location>
</feature>
<dbReference type="SFLD" id="SFLDS00001">
    <property type="entry name" value="Enolase"/>
    <property type="match status" value="1"/>
</dbReference>
<dbReference type="InterPro" id="IPR013342">
    <property type="entry name" value="Mandelate_racemase_C"/>
</dbReference>
<dbReference type="InterPro" id="IPR013341">
    <property type="entry name" value="Mandelate_racemase_N_dom"/>
</dbReference>
<dbReference type="PANTHER" id="PTHR13794">
    <property type="entry name" value="ENOLASE SUPERFAMILY, MANDELATE RACEMASE"/>
    <property type="match status" value="1"/>
</dbReference>
<dbReference type="GO" id="GO:0009063">
    <property type="term" value="P:amino acid catabolic process"/>
    <property type="evidence" value="ECO:0007669"/>
    <property type="project" value="InterPro"/>
</dbReference>
<dbReference type="Pfam" id="PF02746">
    <property type="entry name" value="MR_MLE_N"/>
    <property type="match status" value="1"/>
</dbReference>
<dbReference type="Gene3D" id="3.30.390.10">
    <property type="entry name" value="Enolase-like, N-terminal domain"/>
    <property type="match status" value="1"/>
</dbReference>
<dbReference type="PANTHER" id="PTHR13794:SF58">
    <property type="entry name" value="MITOCHONDRIAL ENOLASE SUPERFAMILY MEMBER 1"/>
    <property type="match status" value="1"/>
</dbReference>
<keyword evidence="2" id="KW-0479">Metal-binding</keyword>
<evidence type="ECO:0000256" key="1">
    <source>
        <dbReference type="ARBA" id="ARBA00001946"/>
    </source>
</evidence>
<dbReference type="EMBL" id="VGLS01000551">
    <property type="protein sequence ID" value="MBM3225356.1"/>
    <property type="molecule type" value="Genomic_DNA"/>
</dbReference>
<accession>A0A937W588</accession>
<dbReference type="GO" id="GO:0016836">
    <property type="term" value="F:hydro-lyase activity"/>
    <property type="evidence" value="ECO:0007669"/>
    <property type="project" value="TreeGrafter"/>
</dbReference>
<organism evidence="5 6">
    <name type="scientific">Tectimicrobiota bacterium</name>
    <dbReference type="NCBI Taxonomy" id="2528274"/>
    <lineage>
        <taxon>Bacteria</taxon>
        <taxon>Pseudomonadati</taxon>
        <taxon>Nitrospinota/Tectimicrobiota group</taxon>
        <taxon>Candidatus Tectimicrobiota</taxon>
    </lineage>
</organism>
<evidence type="ECO:0000313" key="5">
    <source>
        <dbReference type="EMBL" id="MBM3225356.1"/>
    </source>
</evidence>
<dbReference type="SUPFAM" id="SSF51604">
    <property type="entry name" value="Enolase C-terminal domain-like"/>
    <property type="match status" value="1"/>
</dbReference>
<dbReference type="InterPro" id="IPR036849">
    <property type="entry name" value="Enolase-like_C_sf"/>
</dbReference>
<dbReference type="SFLD" id="SFLDG00179">
    <property type="entry name" value="mandelate_racemase"/>
    <property type="match status" value="1"/>
</dbReference>
<dbReference type="SUPFAM" id="SSF54826">
    <property type="entry name" value="Enolase N-terminal domain-like"/>
    <property type="match status" value="1"/>
</dbReference>
<gene>
    <name evidence="5" type="ORF">FJZ47_16350</name>
</gene>
<evidence type="ECO:0000256" key="2">
    <source>
        <dbReference type="ARBA" id="ARBA00022723"/>
    </source>
</evidence>
<dbReference type="Gene3D" id="3.20.20.120">
    <property type="entry name" value="Enolase-like C-terminal domain"/>
    <property type="match status" value="1"/>
</dbReference>
<dbReference type="InterPro" id="IPR018110">
    <property type="entry name" value="Mandel_Rmase/mucon_lact_enz_CS"/>
</dbReference>
<reference evidence="5" key="1">
    <citation type="submission" date="2019-03" db="EMBL/GenBank/DDBJ databases">
        <title>Lake Tanganyika Metagenome-Assembled Genomes (MAGs).</title>
        <authorList>
            <person name="Tran P."/>
        </authorList>
    </citation>
    <scope>NUCLEOTIDE SEQUENCE</scope>
    <source>
        <strain evidence="5">K_DeepCast_65m_m2_066</strain>
    </source>
</reference>
<comment type="cofactor">
    <cofactor evidence="1">
        <name>Mg(2+)</name>
        <dbReference type="ChEBI" id="CHEBI:18420"/>
    </cofactor>
</comment>
<evidence type="ECO:0000259" key="4">
    <source>
        <dbReference type="SMART" id="SM00922"/>
    </source>
</evidence>
<protein>
    <submittedName>
        <fullName evidence="5">Mandelate racemase/muconate lactonizing enzyme family protein</fullName>
    </submittedName>
</protein>
<proteinExistence type="predicted"/>
<evidence type="ECO:0000313" key="6">
    <source>
        <dbReference type="Proteomes" id="UP000712673"/>
    </source>
</evidence>
<dbReference type="PROSITE" id="PS00908">
    <property type="entry name" value="MR_MLE_1"/>
    <property type="match status" value="1"/>
</dbReference>
<sequence length="385" mass="43093">MRITRLETYFLSIPLPQPVRTSTNTISQVSEVIVKLTTDAGHVGIGEAHGPFLFRQGPEGMRVVNDIMQQITPLVVGEDPFNSERIWQDIFALTYRSVRGIPPLARQQRQLITALSAIDIALWDLKGKAIGRPVYALLGGALRERVPAYATGFYYRDNERPDDLIREVALYMEQGYRTLKVKVGGLTPEADAERVGLIRKTAGDDVALMLDANQGWDLPTAIQAARLCEPHNIFWLEDPMPWYDERHALQRLKTATNIPLAAGETEYTPFGLRTMLVEGLVDYVIIDSTWAGGLSTWRKAATIAEMYQIPMAAHHDPQIHVHALVSSPTGFILESFADPTRDPLWFELFKERPAIVDGHMRLPEAPGLGLELRDDTLEKYGVKVG</sequence>
<dbReference type="Pfam" id="PF13378">
    <property type="entry name" value="MR_MLE_C"/>
    <property type="match status" value="1"/>
</dbReference>
<keyword evidence="3" id="KW-0460">Magnesium</keyword>
<dbReference type="SMART" id="SM00922">
    <property type="entry name" value="MR_MLE"/>
    <property type="match status" value="1"/>
</dbReference>
<dbReference type="InterPro" id="IPR029017">
    <property type="entry name" value="Enolase-like_N"/>
</dbReference>
<dbReference type="InterPro" id="IPR046945">
    <property type="entry name" value="RHMD-like"/>
</dbReference>
<dbReference type="AlphaFoldDB" id="A0A937W588"/>
<comment type="caution">
    <text evidence="5">The sequence shown here is derived from an EMBL/GenBank/DDBJ whole genome shotgun (WGS) entry which is preliminary data.</text>
</comment>
<dbReference type="InterPro" id="IPR029065">
    <property type="entry name" value="Enolase_C-like"/>
</dbReference>
<dbReference type="CDD" id="cd03316">
    <property type="entry name" value="MR_like"/>
    <property type="match status" value="1"/>
</dbReference>
<dbReference type="GO" id="GO:0000287">
    <property type="term" value="F:magnesium ion binding"/>
    <property type="evidence" value="ECO:0007669"/>
    <property type="project" value="TreeGrafter"/>
</dbReference>
<dbReference type="Proteomes" id="UP000712673">
    <property type="component" value="Unassembled WGS sequence"/>
</dbReference>
<evidence type="ECO:0000256" key="3">
    <source>
        <dbReference type="ARBA" id="ARBA00022842"/>
    </source>
</evidence>
<dbReference type="GO" id="GO:0016052">
    <property type="term" value="P:carbohydrate catabolic process"/>
    <property type="evidence" value="ECO:0007669"/>
    <property type="project" value="TreeGrafter"/>
</dbReference>
<name>A0A937W588_UNCTE</name>